<comment type="subcellular location">
    <subcellularLocation>
        <location evidence="1">Cell membrane</location>
        <topology evidence="1">Multi-pass membrane protein</topology>
    </subcellularLocation>
</comment>
<name>A0A087BIZ4_9BIFI</name>
<feature type="domain" description="RDD" evidence="7">
    <location>
        <begin position="2"/>
        <end position="125"/>
    </location>
</feature>
<proteinExistence type="predicted"/>
<evidence type="ECO:0000256" key="4">
    <source>
        <dbReference type="ARBA" id="ARBA00022989"/>
    </source>
</evidence>
<keyword evidence="4 6" id="KW-1133">Transmembrane helix</keyword>
<sequence length="135" mass="14958">MLASWWRRAAAYVLRIILPASLLSQLMGSVLFSRSSPDGATGFWLFAVSAVAAGAFSAWSTRDGQSWAHRLLRIQVCNQDSGTPVTGLGMGLREMTHIVDWAPPCIGFFWPLWDRNNQTFADKLVGTIVVTMNER</sequence>
<dbReference type="InterPro" id="IPR010432">
    <property type="entry name" value="RDD"/>
</dbReference>
<gene>
    <name evidence="8" type="ORF">BMERY_1355</name>
</gene>
<feature type="transmembrane region" description="Helical" evidence="6">
    <location>
        <begin position="12"/>
        <end position="31"/>
    </location>
</feature>
<dbReference type="RefSeq" id="WP_033522734.1">
    <property type="nucleotide sequence ID" value="NZ_JGZC01000004.1"/>
</dbReference>
<dbReference type="PANTHER" id="PTHR36115">
    <property type="entry name" value="PROLINE-RICH ANTIGEN HOMOLOG-RELATED"/>
    <property type="match status" value="1"/>
</dbReference>
<evidence type="ECO:0000256" key="5">
    <source>
        <dbReference type="ARBA" id="ARBA00023136"/>
    </source>
</evidence>
<evidence type="ECO:0000259" key="7">
    <source>
        <dbReference type="Pfam" id="PF06271"/>
    </source>
</evidence>
<keyword evidence="2" id="KW-1003">Cell membrane</keyword>
<dbReference type="GO" id="GO:0005886">
    <property type="term" value="C:plasma membrane"/>
    <property type="evidence" value="ECO:0007669"/>
    <property type="project" value="UniProtKB-SubCell"/>
</dbReference>
<keyword evidence="9" id="KW-1185">Reference proteome</keyword>
<keyword evidence="3 6" id="KW-0812">Transmembrane</keyword>
<dbReference type="InterPro" id="IPR051791">
    <property type="entry name" value="Pra-immunoreactive"/>
</dbReference>
<dbReference type="PANTHER" id="PTHR36115:SF6">
    <property type="entry name" value="PROLINE-RICH ANTIGEN HOMOLOG"/>
    <property type="match status" value="1"/>
</dbReference>
<dbReference type="Proteomes" id="UP000029060">
    <property type="component" value="Unassembled WGS sequence"/>
</dbReference>
<comment type="caution">
    <text evidence="8">The sequence shown here is derived from an EMBL/GenBank/DDBJ whole genome shotgun (WGS) entry which is preliminary data.</text>
</comment>
<reference evidence="8 9" key="1">
    <citation type="submission" date="2014-03" db="EMBL/GenBank/DDBJ databases">
        <title>Genomics of Bifidobacteria.</title>
        <authorList>
            <person name="Ventura M."/>
            <person name="Milani C."/>
            <person name="Lugli G.A."/>
        </authorList>
    </citation>
    <scope>NUCLEOTIDE SEQUENCE [LARGE SCALE GENOMIC DNA]</scope>
    <source>
        <strain evidence="8 9">LMG 11341</strain>
    </source>
</reference>
<evidence type="ECO:0000313" key="9">
    <source>
        <dbReference type="Proteomes" id="UP000029060"/>
    </source>
</evidence>
<keyword evidence="5 6" id="KW-0472">Membrane</keyword>
<evidence type="ECO:0000256" key="2">
    <source>
        <dbReference type="ARBA" id="ARBA00022475"/>
    </source>
</evidence>
<dbReference type="EMBL" id="JGZC01000004">
    <property type="protein sequence ID" value="KFI70994.1"/>
    <property type="molecule type" value="Genomic_DNA"/>
</dbReference>
<dbReference type="AlphaFoldDB" id="A0A087BIZ4"/>
<accession>A0A087BIZ4</accession>
<dbReference type="eggNOG" id="COG1714">
    <property type="taxonomic scope" value="Bacteria"/>
</dbReference>
<evidence type="ECO:0000256" key="3">
    <source>
        <dbReference type="ARBA" id="ARBA00022692"/>
    </source>
</evidence>
<organism evidence="8 9">
    <name type="scientific">Bifidobacterium merycicum</name>
    <dbReference type="NCBI Taxonomy" id="78345"/>
    <lineage>
        <taxon>Bacteria</taxon>
        <taxon>Bacillati</taxon>
        <taxon>Actinomycetota</taxon>
        <taxon>Actinomycetes</taxon>
        <taxon>Bifidobacteriales</taxon>
        <taxon>Bifidobacteriaceae</taxon>
        <taxon>Bifidobacterium</taxon>
    </lineage>
</organism>
<dbReference type="Pfam" id="PF06271">
    <property type="entry name" value="RDD"/>
    <property type="match status" value="1"/>
</dbReference>
<evidence type="ECO:0000313" key="8">
    <source>
        <dbReference type="EMBL" id="KFI70994.1"/>
    </source>
</evidence>
<protein>
    <recommendedName>
        <fullName evidence="7">RDD domain-containing protein</fullName>
    </recommendedName>
</protein>
<evidence type="ECO:0000256" key="1">
    <source>
        <dbReference type="ARBA" id="ARBA00004651"/>
    </source>
</evidence>
<feature type="transmembrane region" description="Helical" evidence="6">
    <location>
        <begin position="43"/>
        <end position="61"/>
    </location>
</feature>
<dbReference type="OrthoDB" id="9793824at2"/>
<evidence type="ECO:0000256" key="6">
    <source>
        <dbReference type="SAM" id="Phobius"/>
    </source>
</evidence>